<gene>
    <name evidence="1" type="ORF">ACFOFO_10145</name>
</gene>
<reference evidence="2" key="1">
    <citation type="journal article" date="2019" name="Int. J. Syst. Evol. Microbiol.">
        <title>The Global Catalogue of Microorganisms (GCM) 10K type strain sequencing project: providing services to taxonomists for standard genome sequencing and annotation.</title>
        <authorList>
            <consortium name="The Broad Institute Genomics Platform"/>
            <consortium name="The Broad Institute Genome Sequencing Center for Infectious Disease"/>
            <person name="Wu L."/>
            <person name="Ma J."/>
        </authorList>
    </citation>
    <scope>NUCLEOTIDE SEQUENCE [LARGE SCALE GENOMIC DNA]</scope>
    <source>
        <strain evidence="2">KCTC 42986</strain>
    </source>
</reference>
<dbReference type="EMBL" id="JBHRTP010000027">
    <property type="protein sequence ID" value="MFC3108317.1"/>
    <property type="molecule type" value="Genomic_DNA"/>
</dbReference>
<dbReference type="RefSeq" id="WP_390331478.1">
    <property type="nucleotide sequence ID" value="NZ_JBHRTP010000027.1"/>
</dbReference>
<dbReference type="Proteomes" id="UP001595530">
    <property type="component" value="Unassembled WGS sequence"/>
</dbReference>
<evidence type="ECO:0000313" key="2">
    <source>
        <dbReference type="Proteomes" id="UP001595530"/>
    </source>
</evidence>
<accession>A0ABV7F398</accession>
<organism evidence="1 2">
    <name type="scientific">Undibacterium arcticum</name>
    <dbReference type="NCBI Taxonomy" id="1762892"/>
    <lineage>
        <taxon>Bacteria</taxon>
        <taxon>Pseudomonadati</taxon>
        <taxon>Pseudomonadota</taxon>
        <taxon>Betaproteobacteria</taxon>
        <taxon>Burkholderiales</taxon>
        <taxon>Oxalobacteraceae</taxon>
        <taxon>Undibacterium</taxon>
    </lineage>
</organism>
<sequence>MPMPLVKQAALKIQAPVFILTRSDLQCPNRASAARLRSLSRARYSSAPQRYATAMQTQPENESTEFLGISTNLMFDCVNGSAPLAGRVIACKR</sequence>
<keyword evidence="2" id="KW-1185">Reference proteome</keyword>
<protein>
    <submittedName>
        <fullName evidence="1">Uncharacterized protein</fullName>
    </submittedName>
</protein>
<proteinExistence type="predicted"/>
<evidence type="ECO:0000313" key="1">
    <source>
        <dbReference type="EMBL" id="MFC3108317.1"/>
    </source>
</evidence>
<comment type="caution">
    <text evidence="1">The sequence shown here is derived from an EMBL/GenBank/DDBJ whole genome shotgun (WGS) entry which is preliminary data.</text>
</comment>
<name>A0ABV7F398_9BURK</name>